<comment type="caution">
    <text evidence="2">The sequence shown here is derived from an EMBL/GenBank/DDBJ whole genome shotgun (WGS) entry which is preliminary data.</text>
</comment>
<feature type="compositionally biased region" description="Polar residues" evidence="1">
    <location>
        <begin position="633"/>
        <end position="644"/>
    </location>
</feature>
<evidence type="ECO:0000313" key="2">
    <source>
        <dbReference type="EMBL" id="KAJ4411543.1"/>
    </source>
</evidence>
<feature type="region of interest" description="Disordered" evidence="1">
    <location>
        <begin position="495"/>
        <end position="546"/>
    </location>
</feature>
<reference evidence="2" key="1">
    <citation type="submission" date="2022-10" db="EMBL/GenBank/DDBJ databases">
        <title>Tapping the CABI collections for fungal endophytes: first genome assemblies for Collariella, Neodidymelliopsis, Ascochyta clinopodiicola, Didymella pomorum, Didymosphaeria variabile, Neocosmospora piperis and Neocucurbitaria cava.</title>
        <authorList>
            <person name="Hill R."/>
        </authorList>
    </citation>
    <scope>NUCLEOTIDE SEQUENCE</scope>
    <source>
        <strain evidence="2">IMI 355091</strain>
    </source>
</reference>
<gene>
    <name evidence="2" type="ORF">N0V91_001327</name>
</gene>
<feature type="region of interest" description="Disordered" evidence="1">
    <location>
        <begin position="329"/>
        <end position="465"/>
    </location>
</feature>
<keyword evidence="3" id="KW-1185">Reference proteome</keyword>
<dbReference type="AlphaFoldDB" id="A0A9W8ZLD2"/>
<organism evidence="2 3">
    <name type="scientific">Didymella pomorum</name>
    <dbReference type="NCBI Taxonomy" id="749634"/>
    <lineage>
        <taxon>Eukaryota</taxon>
        <taxon>Fungi</taxon>
        <taxon>Dikarya</taxon>
        <taxon>Ascomycota</taxon>
        <taxon>Pezizomycotina</taxon>
        <taxon>Dothideomycetes</taxon>
        <taxon>Pleosporomycetidae</taxon>
        <taxon>Pleosporales</taxon>
        <taxon>Pleosporineae</taxon>
        <taxon>Didymellaceae</taxon>
        <taxon>Didymella</taxon>
    </lineage>
</organism>
<evidence type="ECO:0000313" key="3">
    <source>
        <dbReference type="Proteomes" id="UP001140510"/>
    </source>
</evidence>
<feature type="region of interest" description="Disordered" evidence="1">
    <location>
        <begin position="608"/>
        <end position="669"/>
    </location>
</feature>
<protein>
    <submittedName>
        <fullName evidence="2">Uncharacterized protein</fullName>
    </submittedName>
</protein>
<feature type="compositionally biased region" description="Pro residues" evidence="1">
    <location>
        <begin position="441"/>
        <end position="453"/>
    </location>
</feature>
<feature type="compositionally biased region" description="Polar residues" evidence="1">
    <location>
        <begin position="521"/>
        <end position="533"/>
    </location>
</feature>
<feature type="compositionally biased region" description="Low complexity" evidence="1">
    <location>
        <begin position="608"/>
        <end position="625"/>
    </location>
</feature>
<proteinExistence type="predicted"/>
<name>A0A9W8ZLD2_9PLEO</name>
<feature type="compositionally biased region" description="Low complexity" evidence="1">
    <location>
        <begin position="417"/>
        <end position="427"/>
    </location>
</feature>
<dbReference type="OrthoDB" id="3941134at2759"/>
<dbReference type="EMBL" id="JAPEVA010000005">
    <property type="protein sequence ID" value="KAJ4411543.1"/>
    <property type="molecule type" value="Genomic_DNA"/>
</dbReference>
<feature type="region of interest" description="Disordered" evidence="1">
    <location>
        <begin position="43"/>
        <end position="259"/>
    </location>
</feature>
<feature type="compositionally biased region" description="Basic and acidic residues" evidence="1">
    <location>
        <begin position="174"/>
        <end position="185"/>
    </location>
</feature>
<feature type="compositionally biased region" description="Polar residues" evidence="1">
    <location>
        <begin position="113"/>
        <end position="122"/>
    </location>
</feature>
<accession>A0A9W8ZLD2</accession>
<dbReference type="Proteomes" id="UP001140510">
    <property type="component" value="Unassembled WGS sequence"/>
</dbReference>
<feature type="compositionally biased region" description="Low complexity" evidence="1">
    <location>
        <begin position="149"/>
        <end position="165"/>
    </location>
</feature>
<evidence type="ECO:0000256" key="1">
    <source>
        <dbReference type="SAM" id="MobiDB-lite"/>
    </source>
</evidence>
<feature type="compositionally biased region" description="Acidic residues" evidence="1">
    <location>
        <begin position="210"/>
        <end position="227"/>
    </location>
</feature>
<feature type="compositionally biased region" description="Basic and acidic residues" evidence="1">
    <location>
        <begin position="506"/>
        <end position="520"/>
    </location>
</feature>
<sequence length="695" mass="73963">MDHWGDPWADNANDKSPTKNAVTSPLPPAFNFAPVPVNGFVDDAGWGNNDDDGFGDWAASDNGNGNANIGVLETPVADDVPGSAGWGTVTHGQNEDWPEIVSPMPRPLEKVDSITSDSSTVAQLEEAASQIEDEEEVEDSTPTPQAEAESSVRSSTSPSETSRTELPVESPRTSIEDERAAKQGEEISEISLVTAQPHAIFAEAIHEPQTAEEDSALSDVGASDEEQASAAHLTDISKDFSQETSADSEDTVDGDKHESRELDTLAETVAQAEAPPAVLSSDNALLSQLFPKGEGSTKELEEHGDPIFSTSARKACPLALKNPTVAKLQRQEGRSVSVDLTPRKSEQTVHKRTATVSHPPPETKAEANLISPPITQPTTAQSDLRANLDSFEAPSTDTIEVADNPVDDDDDWGEMVQTPTLPTPQQLDPFSQPPQASETRPSPPLLTPSPPVVSPVQAESTEPMSATPIVRLKSTISPTSALFKANSFIPLHVEQGPIGPGLLKPAKRDTRSTPEKRTKLEINTSAKPGQNNDHGPAHAMNANENGSNEILSFLDASDTLPSPPGFDDVTVAPLQSANPISIARPATPVQASADSWADADFSFFESALPGAAPQQPSQTQDPSDPLSFFDTPAPTSTCPTSNLISRSPPRDSMPPPLQPLTNATGSLERRKAEEDQIIIDILSGLPNLSYMLRRT</sequence>
<feature type="region of interest" description="Disordered" evidence="1">
    <location>
        <begin position="1"/>
        <end position="28"/>
    </location>
</feature>